<dbReference type="Gene3D" id="3.40.630.30">
    <property type="match status" value="1"/>
</dbReference>
<dbReference type="AlphaFoldDB" id="A0A921T5E0"/>
<reference evidence="2" key="1">
    <citation type="journal article" date="2021" name="PeerJ">
        <title>Extensive microbial diversity within the chicken gut microbiome revealed by metagenomics and culture.</title>
        <authorList>
            <person name="Gilroy R."/>
            <person name="Ravi A."/>
            <person name="Getino M."/>
            <person name="Pursley I."/>
            <person name="Horton D.L."/>
            <person name="Alikhan N.F."/>
            <person name="Baker D."/>
            <person name="Gharbi K."/>
            <person name="Hall N."/>
            <person name="Watson M."/>
            <person name="Adriaenssens E.M."/>
            <person name="Foster-Nyarko E."/>
            <person name="Jarju S."/>
            <person name="Secka A."/>
            <person name="Antonio M."/>
            <person name="Oren A."/>
            <person name="Chaudhuri R.R."/>
            <person name="La Ragione R."/>
            <person name="Hildebrand F."/>
            <person name="Pallen M.J."/>
        </authorList>
    </citation>
    <scope>NUCLEOTIDE SEQUENCE</scope>
    <source>
        <strain evidence="2">CHK160-4876</strain>
    </source>
</reference>
<feature type="domain" description="N-acetyltransferase" evidence="1">
    <location>
        <begin position="12"/>
        <end position="178"/>
    </location>
</feature>
<protein>
    <submittedName>
        <fullName evidence="2">GNAT family N-acetyltransferase</fullName>
    </submittedName>
</protein>
<evidence type="ECO:0000259" key="1">
    <source>
        <dbReference type="PROSITE" id="PS51186"/>
    </source>
</evidence>
<dbReference type="Proteomes" id="UP000700212">
    <property type="component" value="Unassembled WGS sequence"/>
</dbReference>
<dbReference type="GO" id="GO:0016747">
    <property type="term" value="F:acyltransferase activity, transferring groups other than amino-acyl groups"/>
    <property type="evidence" value="ECO:0007669"/>
    <property type="project" value="InterPro"/>
</dbReference>
<evidence type="ECO:0000313" key="3">
    <source>
        <dbReference type="Proteomes" id="UP000700212"/>
    </source>
</evidence>
<evidence type="ECO:0000313" key="2">
    <source>
        <dbReference type="EMBL" id="HJH11855.1"/>
    </source>
</evidence>
<accession>A0A921T5E0</accession>
<dbReference type="PROSITE" id="PS51186">
    <property type="entry name" value="GNAT"/>
    <property type="match status" value="1"/>
</dbReference>
<gene>
    <name evidence="2" type="ORF">K8V30_09265</name>
</gene>
<name>A0A921T5E0_9BACL</name>
<organism evidence="2 3">
    <name type="scientific">Metalysinibacillus jejuensis</name>
    <dbReference type="NCBI Taxonomy" id="914327"/>
    <lineage>
        <taxon>Bacteria</taxon>
        <taxon>Bacillati</taxon>
        <taxon>Bacillota</taxon>
        <taxon>Bacilli</taxon>
        <taxon>Bacillales</taxon>
        <taxon>Caryophanaceae</taxon>
        <taxon>Metalysinibacillus</taxon>
    </lineage>
</organism>
<dbReference type="InterPro" id="IPR000182">
    <property type="entry name" value="GNAT_dom"/>
</dbReference>
<reference evidence="2" key="2">
    <citation type="submission" date="2021-09" db="EMBL/GenBank/DDBJ databases">
        <authorList>
            <person name="Gilroy R."/>
        </authorList>
    </citation>
    <scope>NUCLEOTIDE SEQUENCE</scope>
    <source>
        <strain evidence="2">CHK160-4876</strain>
    </source>
</reference>
<proteinExistence type="predicted"/>
<dbReference type="InterPro" id="IPR016181">
    <property type="entry name" value="Acyl_CoA_acyltransferase"/>
</dbReference>
<comment type="caution">
    <text evidence="2">The sequence shown here is derived from an EMBL/GenBank/DDBJ whole genome shotgun (WGS) entry which is preliminary data.</text>
</comment>
<sequence length="224" mass="24933">MISTGTLGATRYMVRRLTIADIAQIEAVQKDVVAALEDKAILQPLDRSELENIVGGNGVMLGAFVGEQLIAFRALLDPLDDDEHLGRDGGLTEPQLSSVIYQEVSNVHPNYRGYGLQKTLASLIMNEVDTSRYHYVCATVMPFNIASLKDKFAQGLKIVALKLKYGGKLRYVFMKDLNGENKKYSEVIEVAMKDTTTQQAVLKQGYVGTGMYDKGDEWIVRYEK</sequence>
<dbReference type="SUPFAM" id="SSF55729">
    <property type="entry name" value="Acyl-CoA N-acyltransferases (Nat)"/>
    <property type="match status" value="1"/>
</dbReference>
<dbReference type="EMBL" id="DYTV01000124">
    <property type="protein sequence ID" value="HJH11855.1"/>
    <property type="molecule type" value="Genomic_DNA"/>
</dbReference>